<feature type="transmembrane region" description="Helical" evidence="6">
    <location>
        <begin position="478"/>
        <end position="500"/>
    </location>
</feature>
<keyword evidence="2" id="KW-1003">Cell membrane</keyword>
<evidence type="ECO:0000313" key="9">
    <source>
        <dbReference type="EMBL" id="UNZ00159.1"/>
    </source>
</evidence>
<dbReference type="InterPro" id="IPR025405">
    <property type="entry name" value="DUF4131"/>
</dbReference>
<dbReference type="InterPro" id="IPR004477">
    <property type="entry name" value="ComEC_N"/>
</dbReference>
<accession>A0ABY3YUI8</accession>
<evidence type="ECO:0000256" key="2">
    <source>
        <dbReference type="ARBA" id="ARBA00022475"/>
    </source>
</evidence>
<comment type="subcellular location">
    <subcellularLocation>
        <location evidence="1">Cell membrane</location>
        <topology evidence="1">Multi-pass membrane protein</topology>
    </subcellularLocation>
</comment>
<evidence type="ECO:0000256" key="5">
    <source>
        <dbReference type="ARBA" id="ARBA00023136"/>
    </source>
</evidence>
<keyword evidence="5 6" id="KW-0472">Membrane</keyword>
<feature type="transmembrane region" description="Helical" evidence="6">
    <location>
        <begin position="284"/>
        <end position="300"/>
    </location>
</feature>
<evidence type="ECO:0000256" key="4">
    <source>
        <dbReference type="ARBA" id="ARBA00022989"/>
    </source>
</evidence>
<organism evidence="9 10">
    <name type="scientific">Zhouia spongiae</name>
    <dbReference type="NCBI Taxonomy" id="2202721"/>
    <lineage>
        <taxon>Bacteria</taxon>
        <taxon>Pseudomonadati</taxon>
        <taxon>Bacteroidota</taxon>
        <taxon>Flavobacteriia</taxon>
        <taxon>Flavobacteriales</taxon>
        <taxon>Flavobacteriaceae</taxon>
        <taxon>Zhouia</taxon>
    </lineage>
</organism>
<evidence type="ECO:0000313" key="10">
    <source>
        <dbReference type="Proteomes" id="UP000829476"/>
    </source>
</evidence>
<feature type="domain" description="DUF4131" evidence="8">
    <location>
        <begin position="27"/>
        <end position="188"/>
    </location>
</feature>
<feature type="transmembrane region" description="Helical" evidence="6">
    <location>
        <begin position="55"/>
        <end position="75"/>
    </location>
</feature>
<evidence type="ECO:0000259" key="7">
    <source>
        <dbReference type="Pfam" id="PF03772"/>
    </source>
</evidence>
<feature type="transmembrane region" description="Helical" evidence="6">
    <location>
        <begin position="250"/>
        <end position="272"/>
    </location>
</feature>
<keyword evidence="10" id="KW-1185">Reference proteome</keyword>
<feature type="transmembrane region" description="Helical" evidence="6">
    <location>
        <begin position="31"/>
        <end position="48"/>
    </location>
</feature>
<feature type="domain" description="ComEC/Rec2-related protein" evidence="7">
    <location>
        <begin position="230"/>
        <end position="493"/>
    </location>
</feature>
<dbReference type="NCBIfam" id="TIGR00360">
    <property type="entry name" value="ComEC_N-term"/>
    <property type="match status" value="1"/>
</dbReference>
<dbReference type="InterPro" id="IPR052159">
    <property type="entry name" value="Competence_DNA_uptake"/>
</dbReference>
<dbReference type="RefSeq" id="WP_242938526.1">
    <property type="nucleotide sequence ID" value="NZ_CP094326.1"/>
</dbReference>
<dbReference type="Proteomes" id="UP000829476">
    <property type="component" value="Chromosome"/>
</dbReference>
<feature type="transmembrane region" description="Helical" evidence="6">
    <location>
        <begin position="329"/>
        <end position="347"/>
    </location>
</feature>
<name>A0ABY3YUI8_9FLAO</name>
<evidence type="ECO:0000256" key="6">
    <source>
        <dbReference type="SAM" id="Phobius"/>
    </source>
</evidence>
<dbReference type="EMBL" id="CP094326">
    <property type="protein sequence ID" value="UNZ00159.1"/>
    <property type="molecule type" value="Genomic_DNA"/>
</dbReference>
<evidence type="ECO:0000256" key="3">
    <source>
        <dbReference type="ARBA" id="ARBA00022692"/>
    </source>
</evidence>
<keyword evidence="4 6" id="KW-1133">Transmembrane helix</keyword>
<feature type="transmembrane region" description="Helical" evidence="6">
    <location>
        <begin position="447"/>
        <end position="466"/>
    </location>
</feature>
<dbReference type="Pfam" id="PF13567">
    <property type="entry name" value="DUF4131"/>
    <property type="match status" value="1"/>
</dbReference>
<feature type="transmembrane region" description="Helical" evidence="6">
    <location>
        <begin position="353"/>
        <end position="371"/>
    </location>
</feature>
<reference evidence="9 10" key="1">
    <citation type="journal article" date="2018" name="Int. J. Syst. Evol. Microbiol.">
        <title>Zhouia spongiae sp. nov., isolated from a marine sponge.</title>
        <authorList>
            <person name="Zhuang L."/>
            <person name="Lin B."/>
            <person name="Qin F."/>
            <person name="Luo L."/>
        </authorList>
    </citation>
    <scope>NUCLEOTIDE SEQUENCE [LARGE SCALE GENOMIC DNA]</scope>
    <source>
        <strain evidence="9 10">HN-Y44</strain>
    </source>
</reference>
<proteinExistence type="predicted"/>
<keyword evidence="3 6" id="KW-0812">Transmembrane</keyword>
<dbReference type="PANTHER" id="PTHR30619:SF1">
    <property type="entry name" value="RECOMBINATION PROTEIN 2"/>
    <property type="match status" value="1"/>
</dbReference>
<feature type="transmembrane region" description="Helical" evidence="6">
    <location>
        <begin position="383"/>
        <end position="406"/>
    </location>
</feature>
<sequence length="670" mass="76377">MKLLNFIPIRLTALLIAGILTGYSLFIPLSYIAGVLVSLFIIYTFTYIKGRKRSLLFSILSYLIIYLIGYLSIYLSNPKNSSIYFERLIVTRQDNTFILKIKSSLKSNDNYSRLEAEVTGINETKSTGSLVVNIKKDFNTVNLKPDDLIYTKITPQKVKPPLNPHQFNYKEHLKKKLIHHQLYLQEGEYIVKPQEPSSIVGLAHAVRKKIQTSLETQTFEPEVLAILNALLLGERKGISSETYADYANAGAIHILAISGLHIGILLLILHTVFGPLARYKHGKTIKLFLIILILWGYAVIAGLSPSVVRAVTMFSFLAYAWHRKRPAGTYNIIAISIFFLLLFRPVFIFDVGFQLSYTAVLFIVWLQPLLYRLLRFKWKLADYFWKLSSVSLAAQIGVAPLGLYYFHQFPGLFFVSNLVIIPLLGVIIGGGILIIVLSLLNLLPPSLVIIYNTLIQAMNDFVKWISQQETFIFKDIPFNLYLIITTYLMIIGIILFLINLQNKKKTLRYCPVLIASVFLLFFSFNQTHTERFIIFHKSRNTLLAIQNDSLTVYTNNRNASESLVSGYSLGENISNTVYLPIRNEYRFKNETIIVIDSTSQYISDQPSSPIILLTQSPKIHLSRAIDSLNPKLIIADGSNYKSYIERWEETCTKEKLPFHYTGEKGAYIIE</sequence>
<evidence type="ECO:0000256" key="1">
    <source>
        <dbReference type="ARBA" id="ARBA00004651"/>
    </source>
</evidence>
<evidence type="ECO:0000259" key="8">
    <source>
        <dbReference type="Pfam" id="PF13567"/>
    </source>
</evidence>
<dbReference type="Pfam" id="PF03772">
    <property type="entry name" value="Competence"/>
    <property type="match status" value="1"/>
</dbReference>
<feature type="transmembrane region" description="Helical" evidence="6">
    <location>
        <begin position="412"/>
        <end position="440"/>
    </location>
</feature>
<protein>
    <submittedName>
        <fullName evidence="9">Competence protein ComEC family protein</fullName>
    </submittedName>
</protein>
<gene>
    <name evidence="9" type="ORF">MQE36_07395</name>
</gene>
<dbReference type="PANTHER" id="PTHR30619">
    <property type="entry name" value="DNA INTERNALIZATION/COMPETENCE PROTEIN COMEC/REC2"/>
    <property type="match status" value="1"/>
</dbReference>
<feature type="transmembrane region" description="Helical" evidence="6">
    <location>
        <begin position="507"/>
        <end position="524"/>
    </location>
</feature>